<evidence type="ECO:0000256" key="1">
    <source>
        <dbReference type="SAM" id="MobiDB-lite"/>
    </source>
</evidence>
<evidence type="ECO:0008006" key="5">
    <source>
        <dbReference type="Google" id="ProtNLM"/>
    </source>
</evidence>
<gene>
    <name evidence="3" type="ORF">DPX16_3787</name>
</gene>
<feature type="signal peptide" evidence="2">
    <location>
        <begin position="1"/>
        <end position="15"/>
    </location>
</feature>
<comment type="caution">
    <text evidence="3">The sequence shown here is derived from an EMBL/GenBank/DDBJ whole genome shotgun (WGS) entry which is preliminary data.</text>
</comment>
<organism evidence="3 4">
    <name type="scientific">Anabarilius grahami</name>
    <name type="common">Kanglang fish</name>
    <name type="synonym">Barilius grahami</name>
    <dbReference type="NCBI Taxonomy" id="495550"/>
    <lineage>
        <taxon>Eukaryota</taxon>
        <taxon>Metazoa</taxon>
        <taxon>Chordata</taxon>
        <taxon>Craniata</taxon>
        <taxon>Vertebrata</taxon>
        <taxon>Euteleostomi</taxon>
        <taxon>Actinopterygii</taxon>
        <taxon>Neopterygii</taxon>
        <taxon>Teleostei</taxon>
        <taxon>Ostariophysi</taxon>
        <taxon>Cypriniformes</taxon>
        <taxon>Xenocyprididae</taxon>
        <taxon>Xenocypridinae</taxon>
        <taxon>Xenocypridinae incertae sedis</taxon>
        <taxon>Anabarilius</taxon>
    </lineage>
</organism>
<evidence type="ECO:0000313" key="3">
    <source>
        <dbReference type="EMBL" id="ROI15886.1"/>
    </source>
</evidence>
<feature type="chain" id="PRO_5017956048" description="Secreted protein" evidence="2">
    <location>
        <begin position="16"/>
        <end position="127"/>
    </location>
</feature>
<feature type="region of interest" description="Disordered" evidence="1">
    <location>
        <begin position="84"/>
        <end position="104"/>
    </location>
</feature>
<keyword evidence="2" id="KW-0732">Signal</keyword>
<proteinExistence type="predicted"/>
<dbReference type="Proteomes" id="UP000281406">
    <property type="component" value="Unassembled WGS sequence"/>
</dbReference>
<dbReference type="AlphaFoldDB" id="A0A3N0XES2"/>
<evidence type="ECO:0000313" key="4">
    <source>
        <dbReference type="Proteomes" id="UP000281406"/>
    </source>
</evidence>
<protein>
    <recommendedName>
        <fullName evidence="5">Secreted protein</fullName>
    </recommendedName>
</protein>
<evidence type="ECO:0000256" key="2">
    <source>
        <dbReference type="SAM" id="SignalP"/>
    </source>
</evidence>
<sequence>MKLGFLSLLACCCQSGRLLWFTAPWAERESHAPKTYCRKYLTDSTPLGSSLLLISPVAKLASNCRCIPKPLVSRSNGRMVGFHRPHKRSMPSAGPHKHRTPRRKDKNMRYCAIRDLSFTVSCRALCT</sequence>
<keyword evidence="4" id="KW-1185">Reference proteome</keyword>
<name>A0A3N0XES2_ANAGA</name>
<dbReference type="EMBL" id="RJVU01077530">
    <property type="protein sequence ID" value="ROI15886.1"/>
    <property type="molecule type" value="Genomic_DNA"/>
</dbReference>
<accession>A0A3N0XES2</accession>
<reference evidence="3 4" key="1">
    <citation type="submission" date="2018-10" db="EMBL/GenBank/DDBJ databases">
        <title>Genome assembly for a Yunnan-Guizhou Plateau 3E fish, Anabarilius grahami (Regan), and its evolutionary and genetic applications.</title>
        <authorList>
            <person name="Jiang W."/>
        </authorList>
    </citation>
    <scope>NUCLEOTIDE SEQUENCE [LARGE SCALE GENOMIC DNA]</scope>
    <source>
        <strain evidence="3">AG-KIZ</strain>
        <tissue evidence="3">Muscle</tissue>
    </source>
</reference>